<dbReference type="InterPro" id="IPR025348">
    <property type="entry name" value="DUF4252"/>
</dbReference>
<gene>
    <name evidence="2" type="ORF">SAMN03080601_03347</name>
</gene>
<sequence>MRTVLLFLILLVLLVIPAQNQASDEMFSDLKDQSGVTTMSFSKNVIDMLELLLDKTDSEHQQQVTGSLKEIRLTICNKENEKAVNQLMNALSKSPFQQVEMAEENDLMVFVHRRRKNINECHVLFDGDTRKILISFLGEFRVEDMAAIKKSARQLADN</sequence>
<dbReference type="OrthoDB" id="1120833at2"/>
<name>A0A1T5HTN7_9BACT</name>
<dbReference type="AlphaFoldDB" id="A0A1T5HTN7"/>
<dbReference type="KEGG" id="asx:CDL62_09200"/>
<dbReference type="Proteomes" id="UP000191055">
    <property type="component" value="Unassembled WGS sequence"/>
</dbReference>
<proteinExistence type="predicted"/>
<accession>A0A1T5HTN7</accession>
<evidence type="ECO:0000256" key="1">
    <source>
        <dbReference type="SAM" id="SignalP"/>
    </source>
</evidence>
<dbReference type="STRING" id="889453.SAMN03080601_03347"/>
<organism evidence="2 3">
    <name type="scientific">Alkalitalea saponilacus</name>
    <dbReference type="NCBI Taxonomy" id="889453"/>
    <lineage>
        <taxon>Bacteria</taxon>
        <taxon>Pseudomonadati</taxon>
        <taxon>Bacteroidota</taxon>
        <taxon>Bacteroidia</taxon>
        <taxon>Marinilabiliales</taxon>
        <taxon>Marinilabiliaceae</taxon>
        <taxon>Alkalitalea</taxon>
    </lineage>
</organism>
<evidence type="ECO:0008006" key="4">
    <source>
        <dbReference type="Google" id="ProtNLM"/>
    </source>
</evidence>
<protein>
    <recommendedName>
        <fullName evidence="4">DUF4252 domain-containing protein</fullName>
    </recommendedName>
</protein>
<feature type="chain" id="PRO_5013137818" description="DUF4252 domain-containing protein" evidence="1">
    <location>
        <begin position="23"/>
        <end position="158"/>
    </location>
</feature>
<dbReference type="EMBL" id="FUYV01000027">
    <property type="protein sequence ID" value="SKC24055.1"/>
    <property type="molecule type" value="Genomic_DNA"/>
</dbReference>
<feature type="signal peptide" evidence="1">
    <location>
        <begin position="1"/>
        <end position="22"/>
    </location>
</feature>
<evidence type="ECO:0000313" key="2">
    <source>
        <dbReference type="EMBL" id="SKC24055.1"/>
    </source>
</evidence>
<reference evidence="2 3" key="1">
    <citation type="submission" date="2017-02" db="EMBL/GenBank/DDBJ databases">
        <authorList>
            <person name="Peterson S.W."/>
        </authorList>
    </citation>
    <scope>NUCLEOTIDE SEQUENCE [LARGE SCALE GENOMIC DNA]</scope>
    <source>
        <strain evidence="2 3">DSM 24412</strain>
    </source>
</reference>
<dbReference type="RefSeq" id="WP_079559005.1">
    <property type="nucleotide sequence ID" value="NZ_CP021904.1"/>
</dbReference>
<keyword evidence="3" id="KW-1185">Reference proteome</keyword>
<evidence type="ECO:0000313" key="3">
    <source>
        <dbReference type="Proteomes" id="UP000191055"/>
    </source>
</evidence>
<keyword evidence="1" id="KW-0732">Signal</keyword>
<dbReference type="Pfam" id="PF14060">
    <property type="entry name" value="DUF4252"/>
    <property type="match status" value="1"/>
</dbReference>